<sequence>MTKKLIALSCLIGAMQFSCTNDLDQLNTDPTKASAATFDPNLLLASAQYENVNATAGYNGPILFQSMWVQIMASTSSGAANYYSNADKYVISGNTNDYLQRTWNINYKAASYAYEMEQLTKGKPALANLNSIAVIMQAQALSTIADTYGDIPYTQALQAKAGNTLPVYDTQESVYKSLLTRLETATAALNASSPIPTNDAYAYKGNVAQWKKFGYSLMLKLAMRLTKADAATAKTYAEKAAAGGVFTSVADDAYVLTDDSKGFTNSNGQALTTLADIYQVRWSKTLIDYLKATNDPRLSKVAEVPAAGLAANQTAAGTSNSAPAAQVGLPNGYDLNGGATDISKSAGYPGATGTGADVTPIGKYSRPTNIYRNRSAPLFVLTYAEVELLLAEAATRGYNVGGTAAQHYKNGVVAGIQSLGTYGTGGVIEATVATAYADANPLIAANALKQINEQYWATTGLLMNFSEAWNNWKRSGFPVLTPVNYVGNFSGGQIPRRQPYPTGEATLNTANYQSATGKLSGGDTWIARVWWDK</sequence>
<proteinExistence type="predicted"/>
<dbReference type="SUPFAM" id="SSF48452">
    <property type="entry name" value="TPR-like"/>
    <property type="match status" value="1"/>
</dbReference>
<dbReference type="Proteomes" id="UP000011058">
    <property type="component" value="Chromosome"/>
</dbReference>
<accession>I0K5T6</accession>
<dbReference type="AlphaFoldDB" id="I0K5T6"/>
<dbReference type="OrthoDB" id="843771at2"/>
<dbReference type="Pfam" id="PF12771">
    <property type="entry name" value="SusD-like_2"/>
    <property type="match status" value="1"/>
</dbReference>
<keyword evidence="3" id="KW-1185">Reference proteome</keyword>
<reference evidence="2 3" key="1">
    <citation type="journal article" date="2012" name="J. Bacteriol.">
        <title>Genome Sequence of Fibrella aestuarina BUZ 2T, a Filamentous Marine Bacterium.</title>
        <authorList>
            <person name="Filippini M."/>
            <person name="Qi W."/>
            <person name="Blom J."/>
            <person name="Goesmann A."/>
            <person name="Smits T.H."/>
            <person name="Bagheri H.C."/>
        </authorList>
    </citation>
    <scope>NUCLEOTIDE SEQUENCE [LARGE SCALE GENOMIC DNA]</scope>
    <source>
        <strain evidence="3">BUZ 2T</strain>
    </source>
</reference>
<keyword evidence="1" id="KW-0732">Signal</keyword>
<evidence type="ECO:0008006" key="4">
    <source>
        <dbReference type="Google" id="ProtNLM"/>
    </source>
</evidence>
<evidence type="ECO:0000313" key="3">
    <source>
        <dbReference type="Proteomes" id="UP000011058"/>
    </source>
</evidence>
<evidence type="ECO:0000313" key="2">
    <source>
        <dbReference type="EMBL" id="CCG99489.1"/>
    </source>
</evidence>
<feature type="chain" id="PRO_5003630299" description="SusD/RagB family nutrient-binding outer membrane lipoprotein" evidence="1">
    <location>
        <begin position="21"/>
        <end position="533"/>
    </location>
</feature>
<dbReference type="EMBL" id="HE796683">
    <property type="protein sequence ID" value="CCG99489.1"/>
    <property type="molecule type" value="Genomic_DNA"/>
</dbReference>
<dbReference type="PATRIC" id="fig|1166018.3.peg.3213"/>
<dbReference type="RefSeq" id="WP_015330588.1">
    <property type="nucleotide sequence ID" value="NC_020054.1"/>
</dbReference>
<dbReference type="InterPro" id="IPR041662">
    <property type="entry name" value="SusD-like_2"/>
</dbReference>
<dbReference type="KEGG" id="fae:FAES_1479"/>
<dbReference type="InterPro" id="IPR011990">
    <property type="entry name" value="TPR-like_helical_dom_sf"/>
</dbReference>
<protein>
    <recommendedName>
        <fullName evidence="4">SusD/RagB family nutrient-binding outer membrane lipoprotein</fullName>
    </recommendedName>
</protein>
<gene>
    <name evidence="2" type="ORF">FAES_1479</name>
</gene>
<evidence type="ECO:0000256" key="1">
    <source>
        <dbReference type="SAM" id="SignalP"/>
    </source>
</evidence>
<dbReference type="STRING" id="1166018.FAES_1479"/>
<dbReference type="HOGENOM" id="CLU_025928_1_0_10"/>
<name>I0K5T6_9BACT</name>
<dbReference type="Gene3D" id="1.25.40.390">
    <property type="match status" value="1"/>
</dbReference>
<dbReference type="eggNOG" id="COG4198">
    <property type="taxonomic scope" value="Bacteria"/>
</dbReference>
<organism evidence="2 3">
    <name type="scientific">Fibrella aestuarina BUZ 2</name>
    <dbReference type="NCBI Taxonomy" id="1166018"/>
    <lineage>
        <taxon>Bacteria</taxon>
        <taxon>Pseudomonadati</taxon>
        <taxon>Bacteroidota</taxon>
        <taxon>Cytophagia</taxon>
        <taxon>Cytophagales</taxon>
        <taxon>Spirosomataceae</taxon>
        <taxon>Fibrella</taxon>
    </lineage>
</organism>
<feature type="signal peptide" evidence="1">
    <location>
        <begin position="1"/>
        <end position="20"/>
    </location>
</feature>